<dbReference type="SUPFAM" id="SSF55874">
    <property type="entry name" value="ATPase domain of HSP90 chaperone/DNA topoisomerase II/histidine kinase"/>
    <property type="match status" value="1"/>
</dbReference>
<comment type="caution">
    <text evidence="4">The sequence shown here is derived from an EMBL/GenBank/DDBJ whole genome shotgun (WGS) entry which is preliminary data.</text>
</comment>
<name>A0ABV5UB86_9PSEU</name>
<dbReference type="Gene3D" id="3.30.565.10">
    <property type="entry name" value="Histidine kinase-like ATPase, C-terminal domain"/>
    <property type="match status" value="1"/>
</dbReference>
<keyword evidence="4" id="KW-0547">Nucleotide-binding</keyword>
<evidence type="ECO:0000256" key="2">
    <source>
        <dbReference type="SAM" id="MobiDB-lite"/>
    </source>
</evidence>
<keyword evidence="1" id="KW-0723">Serine/threonine-protein kinase</keyword>
<protein>
    <submittedName>
        <fullName evidence="4">ATP-binding protein</fullName>
    </submittedName>
</protein>
<evidence type="ECO:0000259" key="3">
    <source>
        <dbReference type="Pfam" id="PF13581"/>
    </source>
</evidence>
<feature type="compositionally biased region" description="Low complexity" evidence="2">
    <location>
        <begin position="1"/>
        <end position="15"/>
    </location>
</feature>
<dbReference type="CDD" id="cd16936">
    <property type="entry name" value="HATPase_RsbW-like"/>
    <property type="match status" value="1"/>
</dbReference>
<keyword evidence="1" id="KW-0808">Transferase</keyword>
<proteinExistence type="predicted"/>
<dbReference type="PANTHER" id="PTHR35526:SF3">
    <property type="entry name" value="ANTI-SIGMA-F FACTOR RSBW"/>
    <property type="match status" value="1"/>
</dbReference>
<gene>
    <name evidence="4" type="ORF">ACFFTO_31165</name>
</gene>
<dbReference type="Pfam" id="PF13581">
    <property type="entry name" value="HATPase_c_2"/>
    <property type="match status" value="1"/>
</dbReference>
<dbReference type="Proteomes" id="UP001589535">
    <property type="component" value="Unassembled WGS sequence"/>
</dbReference>
<evidence type="ECO:0000256" key="1">
    <source>
        <dbReference type="ARBA" id="ARBA00022527"/>
    </source>
</evidence>
<dbReference type="RefSeq" id="WP_378201051.1">
    <property type="nucleotide sequence ID" value="NZ_JBHMBK010000028.1"/>
</dbReference>
<dbReference type="EMBL" id="JBHMBK010000028">
    <property type="protein sequence ID" value="MFB9688658.1"/>
    <property type="molecule type" value="Genomic_DNA"/>
</dbReference>
<keyword evidence="4" id="KW-0067">ATP-binding</keyword>
<dbReference type="GO" id="GO:0005524">
    <property type="term" value="F:ATP binding"/>
    <property type="evidence" value="ECO:0007669"/>
    <property type="project" value="UniProtKB-KW"/>
</dbReference>
<keyword evidence="5" id="KW-1185">Reference proteome</keyword>
<evidence type="ECO:0000313" key="4">
    <source>
        <dbReference type="EMBL" id="MFB9688658.1"/>
    </source>
</evidence>
<feature type="domain" description="Histidine kinase/HSP90-like ATPase" evidence="3">
    <location>
        <begin position="23"/>
        <end position="137"/>
    </location>
</feature>
<feature type="region of interest" description="Disordered" evidence="2">
    <location>
        <begin position="1"/>
        <end position="20"/>
    </location>
</feature>
<dbReference type="InterPro" id="IPR003594">
    <property type="entry name" value="HATPase_dom"/>
</dbReference>
<accession>A0ABV5UB86</accession>
<reference evidence="4 5" key="1">
    <citation type="submission" date="2024-09" db="EMBL/GenBank/DDBJ databases">
        <authorList>
            <person name="Sun Q."/>
            <person name="Mori K."/>
        </authorList>
    </citation>
    <scope>NUCLEOTIDE SEQUENCE [LARGE SCALE GENOMIC DNA]</scope>
    <source>
        <strain evidence="4 5">JCM 13852</strain>
    </source>
</reference>
<organism evidence="4 5">
    <name type="scientific">Amycolatopsis plumensis</name>
    <dbReference type="NCBI Taxonomy" id="236508"/>
    <lineage>
        <taxon>Bacteria</taxon>
        <taxon>Bacillati</taxon>
        <taxon>Actinomycetota</taxon>
        <taxon>Actinomycetes</taxon>
        <taxon>Pseudonocardiales</taxon>
        <taxon>Pseudonocardiaceae</taxon>
        <taxon>Amycolatopsis</taxon>
    </lineage>
</organism>
<dbReference type="InterPro" id="IPR050267">
    <property type="entry name" value="Anti-sigma-factor_SerPK"/>
</dbReference>
<dbReference type="PANTHER" id="PTHR35526">
    <property type="entry name" value="ANTI-SIGMA-F FACTOR RSBW-RELATED"/>
    <property type="match status" value="1"/>
</dbReference>
<keyword evidence="1" id="KW-0418">Kinase</keyword>
<dbReference type="InterPro" id="IPR036890">
    <property type="entry name" value="HATPase_C_sf"/>
</dbReference>
<sequence>MTCAADSSADDTATAPDLLHEDVPAEPARISPLRDQLAGWATSTGLAPERVQDLLLAVYEAMANVVVHAYPDRPGSFTVHARHVGGAVTVTIRDSGQWQAVPRSSLLGGRGLPLIHTLADQALVETSVAGTTVTMTWTRNDQPAMPAADSPAG</sequence>
<evidence type="ECO:0000313" key="5">
    <source>
        <dbReference type="Proteomes" id="UP001589535"/>
    </source>
</evidence>